<dbReference type="GO" id="GO:0005886">
    <property type="term" value="C:plasma membrane"/>
    <property type="evidence" value="ECO:0007669"/>
    <property type="project" value="UniProtKB-SubCell"/>
</dbReference>
<evidence type="ECO:0000256" key="5">
    <source>
        <dbReference type="ARBA" id="ARBA00023136"/>
    </source>
</evidence>
<dbReference type="InterPro" id="IPR003841">
    <property type="entry name" value="Na/Pi_transpt"/>
</dbReference>
<comment type="subcellular location">
    <subcellularLocation>
        <location evidence="1">Cell membrane</location>
        <topology evidence="1">Multi-pass membrane protein</topology>
    </subcellularLocation>
</comment>
<dbReference type="GO" id="GO:0005436">
    <property type="term" value="F:sodium:phosphate symporter activity"/>
    <property type="evidence" value="ECO:0007669"/>
    <property type="project" value="InterPro"/>
</dbReference>
<dbReference type="PANTHER" id="PTHR10010">
    <property type="entry name" value="SOLUTE CARRIER FAMILY 34 SODIUM PHOSPHATE , MEMBER 2-RELATED"/>
    <property type="match status" value="1"/>
</dbReference>
<keyword evidence="5 7" id="KW-0472">Membrane</keyword>
<feature type="compositionally biased region" description="Basic and acidic residues" evidence="6">
    <location>
        <begin position="600"/>
        <end position="611"/>
    </location>
</feature>
<evidence type="ECO:0000313" key="9">
    <source>
        <dbReference type="Proteomes" id="UP000223759"/>
    </source>
</evidence>
<evidence type="ECO:0000256" key="7">
    <source>
        <dbReference type="SAM" id="Phobius"/>
    </source>
</evidence>
<evidence type="ECO:0000256" key="1">
    <source>
        <dbReference type="ARBA" id="ARBA00004651"/>
    </source>
</evidence>
<feature type="transmembrane region" description="Helical" evidence="7">
    <location>
        <begin position="214"/>
        <end position="230"/>
    </location>
</feature>
<dbReference type="EMBL" id="FTPK01000001">
    <property type="protein sequence ID" value="SIT65868.1"/>
    <property type="molecule type" value="Genomic_DNA"/>
</dbReference>
<dbReference type="PANTHER" id="PTHR10010:SF46">
    <property type="entry name" value="SODIUM-DEPENDENT PHOSPHATE TRANSPORT PROTEIN 2B"/>
    <property type="match status" value="1"/>
</dbReference>
<keyword evidence="4 7" id="KW-1133">Transmembrane helix</keyword>
<feature type="transmembrane region" description="Helical" evidence="7">
    <location>
        <begin position="301"/>
        <end position="324"/>
    </location>
</feature>
<keyword evidence="9" id="KW-1185">Reference proteome</keyword>
<dbReference type="GO" id="GO:0044341">
    <property type="term" value="P:sodium-dependent phosphate transport"/>
    <property type="evidence" value="ECO:0007669"/>
    <property type="project" value="InterPro"/>
</dbReference>
<feature type="transmembrane region" description="Helical" evidence="7">
    <location>
        <begin position="236"/>
        <end position="255"/>
    </location>
</feature>
<organism evidence="8 9">
    <name type="scientific">Ectothiorhodosinus mongolicus</name>
    <dbReference type="NCBI Taxonomy" id="233100"/>
    <lineage>
        <taxon>Bacteria</taxon>
        <taxon>Pseudomonadati</taxon>
        <taxon>Pseudomonadota</taxon>
        <taxon>Gammaproteobacteria</taxon>
        <taxon>Chromatiales</taxon>
        <taxon>Ectothiorhodospiraceae</taxon>
        <taxon>Ectothiorhodosinus</taxon>
    </lineage>
</organism>
<gene>
    <name evidence="8" type="ORF">SAMN05216526_0323</name>
</gene>
<accession>A0A1R3VMR2</accession>
<evidence type="ECO:0000256" key="6">
    <source>
        <dbReference type="SAM" id="MobiDB-lite"/>
    </source>
</evidence>
<dbReference type="RefSeq" id="WP_076754355.1">
    <property type="nucleotide sequence ID" value="NZ_CP023018.1"/>
</dbReference>
<evidence type="ECO:0000256" key="2">
    <source>
        <dbReference type="ARBA" id="ARBA00022475"/>
    </source>
</evidence>
<dbReference type="NCBIfam" id="NF037997">
    <property type="entry name" value="Na_Pi_symport"/>
    <property type="match status" value="1"/>
</dbReference>
<reference evidence="8 9" key="1">
    <citation type="submission" date="2017-01" db="EMBL/GenBank/DDBJ databases">
        <authorList>
            <person name="Mah S.A."/>
            <person name="Swanson W.J."/>
            <person name="Moy G.W."/>
            <person name="Vacquier V.D."/>
        </authorList>
    </citation>
    <scope>NUCLEOTIDE SEQUENCE [LARGE SCALE GENOMIC DNA]</scope>
    <source>
        <strain evidence="8 9">M9</strain>
    </source>
</reference>
<keyword evidence="2" id="KW-1003">Cell membrane</keyword>
<proteinExistence type="predicted"/>
<name>A0A1R3VMR2_9GAMM</name>
<dbReference type="OrthoDB" id="9763003at2"/>
<evidence type="ECO:0000256" key="3">
    <source>
        <dbReference type="ARBA" id="ARBA00022692"/>
    </source>
</evidence>
<evidence type="ECO:0000313" key="8">
    <source>
        <dbReference type="EMBL" id="SIT65868.1"/>
    </source>
</evidence>
<feature type="transmembrane region" description="Helical" evidence="7">
    <location>
        <begin position="99"/>
        <end position="123"/>
    </location>
</feature>
<feature type="transmembrane region" description="Helical" evidence="7">
    <location>
        <begin position="153"/>
        <end position="175"/>
    </location>
</feature>
<dbReference type="STRING" id="233100.SAMN05216526_0323"/>
<dbReference type="Pfam" id="PF02690">
    <property type="entry name" value="Na_Pi_cotrans"/>
    <property type="match status" value="2"/>
</dbReference>
<feature type="transmembrane region" description="Helical" evidence="7">
    <location>
        <begin position="129"/>
        <end position="146"/>
    </location>
</feature>
<sequence length="611" mass="65985">MIRRHGIWAALLILAWGLWINPDLKTIAGGVALFLFGMVCLEQGFKALAGGLLEQGLRRSTDRLWKSIGFGIATTSLTQSSTLVSLITISFVSAEMIKLAAGIGIIMGANLGTTTGAWLIAAVGLRVDMAAYALPALVFGVVLALQKSLTRRGLGYIILGIGFLFFGIAYIKIGFDTFQDGWDLSQYMIPGLLGVLIFTGIGMAMTVVMQSSHATLLVIIAALASGQVSYEAALGMAIGANLGSAVTTAIGGLTANLAGKRLALAHVLFNVFTAAVAIALIQQMVWMVDYLAGFLGIQDDLLFQLALFHTLFNVLGVLMLAPFVGLMERLLTRYVQFDSPNRAKPRYLYPGALETPATAVSALNKEVSHLYDNAHDLITHGVSLRRATIASKDSLEDAVRNTRRIISLDVDDEYEYKVKSLHNAIIAFISEIQGQALSENDGARIFALQQASRDIVEAVKATKHLHKNLIQYGVSSQPTARHAYDRIRLQIAQTLREIGALRAQESETVTRLSLDAFKISVENFAKTLTAQINQNVRMRALSPAVATSILNDEKYAVEICVNLLDAAAALLQPESAQERAAEGTLALDEEDRAQISTAREAVDHGDPKSTR</sequence>
<feature type="transmembrane region" description="Helical" evidence="7">
    <location>
        <begin position="262"/>
        <end position="281"/>
    </location>
</feature>
<evidence type="ECO:0000256" key="4">
    <source>
        <dbReference type="ARBA" id="ARBA00022989"/>
    </source>
</evidence>
<dbReference type="AlphaFoldDB" id="A0A1R3VMR2"/>
<keyword evidence="3 7" id="KW-0812">Transmembrane</keyword>
<dbReference type="Proteomes" id="UP000223759">
    <property type="component" value="Unassembled WGS sequence"/>
</dbReference>
<protein>
    <submittedName>
        <fullName evidence="8">Phosphate:Na+ symporter</fullName>
    </submittedName>
</protein>
<feature type="region of interest" description="Disordered" evidence="6">
    <location>
        <begin position="579"/>
        <end position="611"/>
    </location>
</feature>
<feature type="transmembrane region" description="Helical" evidence="7">
    <location>
        <begin position="187"/>
        <end position="207"/>
    </location>
</feature>